<dbReference type="Pfam" id="PF17932">
    <property type="entry name" value="TetR_C_24"/>
    <property type="match status" value="1"/>
</dbReference>
<dbReference type="EMBL" id="CP006850">
    <property type="protein sequence ID" value="AHH17565.1"/>
    <property type="molecule type" value="Genomic_DNA"/>
</dbReference>
<dbReference type="SUPFAM" id="SSF46689">
    <property type="entry name" value="Homeodomain-like"/>
    <property type="match status" value="1"/>
</dbReference>
<evidence type="ECO:0000259" key="5">
    <source>
        <dbReference type="PROSITE" id="PS50977"/>
    </source>
</evidence>
<dbReference type="eggNOG" id="COG1309">
    <property type="taxonomic scope" value="Bacteria"/>
</dbReference>
<dbReference type="KEGG" id="nno:NONO_c27730"/>
<dbReference type="Proteomes" id="UP000019150">
    <property type="component" value="Chromosome"/>
</dbReference>
<dbReference type="GO" id="GO:0003700">
    <property type="term" value="F:DNA-binding transcription factor activity"/>
    <property type="evidence" value="ECO:0007669"/>
    <property type="project" value="TreeGrafter"/>
</dbReference>
<dbReference type="PRINTS" id="PR00455">
    <property type="entry name" value="HTHTETR"/>
</dbReference>
<feature type="domain" description="HTH tetR-type" evidence="5">
    <location>
        <begin position="18"/>
        <end position="78"/>
    </location>
</feature>
<dbReference type="InterPro" id="IPR001647">
    <property type="entry name" value="HTH_TetR"/>
</dbReference>
<dbReference type="OrthoDB" id="4726108at2"/>
<dbReference type="HOGENOM" id="CLU_069356_12_4_11"/>
<proteinExistence type="predicted"/>
<dbReference type="InterPro" id="IPR009057">
    <property type="entry name" value="Homeodomain-like_sf"/>
</dbReference>
<dbReference type="STRING" id="1415166.NONO_c27730"/>
<keyword evidence="1" id="KW-0805">Transcription regulation</keyword>
<dbReference type="Gene3D" id="1.10.10.60">
    <property type="entry name" value="Homeodomain-like"/>
    <property type="match status" value="1"/>
</dbReference>
<dbReference type="GO" id="GO:0000976">
    <property type="term" value="F:transcription cis-regulatory region binding"/>
    <property type="evidence" value="ECO:0007669"/>
    <property type="project" value="TreeGrafter"/>
</dbReference>
<keyword evidence="2 4" id="KW-0238">DNA-binding</keyword>
<accession>W5TDZ3</accession>
<dbReference type="Gene3D" id="1.10.357.10">
    <property type="entry name" value="Tetracycline Repressor, domain 2"/>
    <property type="match status" value="1"/>
</dbReference>
<evidence type="ECO:0000313" key="6">
    <source>
        <dbReference type="EMBL" id="AHH17565.1"/>
    </source>
</evidence>
<keyword evidence="3" id="KW-0804">Transcription</keyword>
<dbReference type="InterPro" id="IPR050109">
    <property type="entry name" value="HTH-type_TetR-like_transc_reg"/>
</dbReference>
<evidence type="ECO:0000256" key="4">
    <source>
        <dbReference type="PROSITE-ProRule" id="PRU00335"/>
    </source>
</evidence>
<organism evidence="6 7">
    <name type="scientific">Nocardia nova SH22a</name>
    <dbReference type="NCBI Taxonomy" id="1415166"/>
    <lineage>
        <taxon>Bacteria</taxon>
        <taxon>Bacillati</taxon>
        <taxon>Actinomycetota</taxon>
        <taxon>Actinomycetes</taxon>
        <taxon>Mycobacteriales</taxon>
        <taxon>Nocardiaceae</taxon>
        <taxon>Nocardia</taxon>
    </lineage>
</organism>
<dbReference type="PANTHER" id="PTHR30055">
    <property type="entry name" value="HTH-TYPE TRANSCRIPTIONAL REGULATOR RUTR"/>
    <property type="match status" value="1"/>
</dbReference>
<name>W5TDZ3_9NOCA</name>
<evidence type="ECO:0000256" key="3">
    <source>
        <dbReference type="ARBA" id="ARBA00023163"/>
    </source>
</evidence>
<dbReference type="AlphaFoldDB" id="W5TDZ3"/>
<evidence type="ECO:0000256" key="2">
    <source>
        <dbReference type="ARBA" id="ARBA00023125"/>
    </source>
</evidence>
<gene>
    <name evidence="6" type="ORF">NONO_c27730</name>
</gene>
<evidence type="ECO:0000313" key="7">
    <source>
        <dbReference type="Proteomes" id="UP000019150"/>
    </source>
</evidence>
<dbReference type="PROSITE" id="PS50977">
    <property type="entry name" value="HTH_TETR_2"/>
    <property type="match status" value="1"/>
</dbReference>
<dbReference type="RefSeq" id="WP_025349033.1">
    <property type="nucleotide sequence ID" value="NZ_CP006850.1"/>
</dbReference>
<dbReference type="Pfam" id="PF00440">
    <property type="entry name" value="TetR_N"/>
    <property type="match status" value="1"/>
</dbReference>
<dbReference type="InterPro" id="IPR036271">
    <property type="entry name" value="Tet_transcr_reg_TetR-rel_C_sf"/>
</dbReference>
<feature type="DNA-binding region" description="H-T-H motif" evidence="4">
    <location>
        <begin position="41"/>
        <end position="60"/>
    </location>
</feature>
<sequence length="212" mass="23271">MSTTERREVPGSRPSKSEATRARIIAAAGKVLAETGYQHTRLSAIAAAAGIQTGSLYYYFDSKEQLVEEALDGGVRVVHERVRQAITDLPDGSSAGERLAAAVRAFIAARLEIGSMSPAHIRSYRDLPDDMRERLRPELETFSALWDRLVLDAVASGDIRADVDPFILHLFVVHTSEQLAKWPDTTRGSAADTTDVMFRLMWNGLQGMSADP</sequence>
<evidence type="ECO:0000256" key="1">
    <source>
        <dbReference type="ARBA" id="ARBA00023015"/>
    </source>
</evidence>
<dbReference type="PATRIC" id="fig|1415166.3.peg.2843"/>
<dbReference type="PANTHER" id="PTHR30055:SF234">
    <property type="entry name" value="HTH-TYPE TRANSCRIPTIONAL REGULATOR BETI"/>
    <property type="match status" value="1"/>
</dbReference>
<reference evidence="6 7" key="1">
    <citation type="journal article" date="2014" name="Appl. Environ. Microbiol.">
        <title>Insights into the Microbial Degradation of Rubber and Gutta-Percha by Analysis of the Complete Genome of Nocardia nova SH22a.</title>
        <authorList>
            <person name="Luo Q."/>
            <person name="Hiessl S."/>
            <person name="Poehlein A."/>
            <person name="Daniel R."/>
            <person name="Steinbuchel A."/>
        </authorList>
    </citation>
    <scope>NUCLEOTIDE SEQUENCE [LARGE SCALE GENOMIC DNA]</scope>
    <source>
        <strain evidence="6">SH22a</strain>
    </source>
</reference>
<protein>
    <submittedName>
        <fullName evidence="6">Transcriptional regulator, TetR family</fullName>
    </submittedName>
</protein>
<dbReference type="SUPFAM" id="SSF48498">
    <property type="entry name" value="Tetracyclin repressor-like, C-terminal domain"/>
    <property type="match status" value="1"/>
</dbReference>
<dbReference type="InterPro" id="IPR041490">
    <property type="entry name" value="KstR2_TetR_C"/>
</dbReference>
<keyword evidence="7" id="KW-1185">Reference proteome</keyword>